<dbReference type="GeneID" id="96009889"/>
<dbReference type="GO" id="GO:0043874">
    <property type="term" value="F:acireductone synthase activity"/>
    <property type="evidence" value="ECO:0007669"/>
    <property type="project" value="InterPro"/>
</dbReference>
<evidence type="ECO:0000256" key="1">
    <source>
        <dbReference type="ARBA" id="ARBA00022605"/>
    </source>
</evidence>
<name>A0AB34KD50_9PEZI</name>
<dbReference type="NCBIfam" id="TIGR01691">
    <property type="entry name" value="enolase-ppase"/>
    <property type="match status" value="1"/>
</dbReference>
<dbReference type="SFLD" id="SFLDG01129">
    <property type="entry name" value="C1.5:_HAD__Beta-PGM__Phosphata"/>
    <property type="match status" value="1"/>
</dbReference>
<gene>
    <name evidence="4" type="ORF">WHR41_08447</name>
</gene>
<dbReference type="SUPFAM" id="SSF56784">
    <property type="entry name" value="HAD-like"/>
    <property type="match status" value="1"/>
</dbReference>
<evidence type="ECO:0008006" key="6">
    <source>
        <dbReference type="Google" id="ProtNLM"/>
    </source>
</evidence>
<dbReference type="SFLD" id="SFLDS00003">
    <property type="entry name" value="Haloacid_Dehalogenase"/>
    <property type="match status" value="1"/>
</dbReference>
<evidence type="ECO:0000313" key="5">
    <source>
        <dbReference type="Proteomes" id="UP000803884"/>
    </source>
</evidence>
<dbReference type="Gene3D" id="1.10.720.60">
    <property type="match status" value="1"/>
</dbReference>
<keyword evidence="1" id="KW-0028">Amino-acid biosynthesis</keyword>
<dbReference type="Gene3D" id="3.40.50.1000">
    <property type="entry name" value="HAD superfamily/HAD-like"/>
    <property type="match status" value="1"/>
</dbReference>
<dbReference type="PANTHER" id="PTHR20371:SF1">
    <property type="entry name" value="ENOLASE-PHOSPHATASE E1"/>
    <property type="match status" value="1"/>
</dbReference>
<dbReference type="InterPro" id="IPR036412">
    <property type="entry name" value="HAD-like_sf"/>
</dbReference>
<comment type="caution">
    <text evidence="4">The sequence shown here is derived from an EMBL/GenBank/DDBJ whole genome shotgun (WGS) entry which is preliminary data.</text>
</comment>
<dbReference type="EMBL" id="JAAQHG020000040">
    <property type="protein sequence ID" value="KAL1583058.1"/>
    <property type="molecule type" value="Genomic_DNA"/>
</dbReference>
<reference evidence="4 5" key="1">
    <citation type="journal article" date="2020" name="Microbiol. Resour. Announc.">
        <title>Draft Genome Sequence of a Cladosporium Species Isolated from the Mesophotic Ascidian Didemnum maculosum.</title>
        <authorList>
            <person name="Gioti A."/>
            <person name="Siaperas R."/>
            <person name="Nikolaivits E."/>
            <person name="Le Goff G."/>
            <person name="Ouazzani J."/>
            <person name="Kotoulas G."/>
            <person name="Topakas E."/>
        </authorList>
    </citation>
    <scope>NUCLEOTIDE SEQUENCE [LARGE SCALE GENOMIC DNA]</scope>
    <source>
        <strain evidence="4 5">TM138-S3</strain>
    </source>
</reference>
<keyword evidence="2" id="KW-0378">Hydrolase</keyword>
<evidence type="ECO:0000256" key="2">
    <source>
        <dbReference type="ARBA" id="ARBA00022801"/>
    </source>
</evidence>
<dbReference type="InterPro" id="IPR023943">
    <property type="entry name" value="Enolase-ppase_E1"/>
</dbReference>
<dbReference type="AlphaFoldDB" id="A0AB34KD50"/>
<dbReference type="Pfam" id="PF00702">
    <property type="entry name" value="Hydrolase"/>
    <property type="match status" value="1"/>
</dbReference>
<dbReference type="RefSeq" id="XP_069226165.1">
    <property type="nucleotide sequence ID" value="XM_069377051.1"/>
</dbReference>
<accession>A0AB34KD50</accession>
<evidence type="ECO:0000256" key="3">
    <source>
        <dbReference type="ARBA" id="ARBA00023167"/>
    </source>
</evidence>
<sequence>MSRIEVQGVKCVLLDIEGTICPISFVKETLFPYALRALPTILSTHWTSPSLAPYIAAFPPEHRTSPAALESHVRDLTARDVKAPYHKALQGYLWEEGYASGAYATELFADVVPALRGWKEGGRGVAIYSSGSVFAQKLLMRHVRGSDGRVESLEGLVGEEEKGWFDTVNAGSKVEEASYGKIAGVLELAPESILFLSDNVKEVEAALSAGMKSLVVDRPGNAPLSDEDKNRFKVIESFEQISLA</sequence>
<dbReference type="GO" id="GO:0019509">
    <property type="term" value="P:L-methionine salvage from methylthioadenosine"/>
    <property type="evidence" value="ECO:0007669"/>
    <property type="project" value="InterPro"/>
</dbReference>
<dbReference type="Proteomes" id="UP000803884">
    <property type="component" value="Unassembled WGS sequence"/>
</dbReference>
<dbReference type="InterPro" id="IPR023214">
    <property type="entry name" value="HAD_sf"/>
</dbReference>
<keyword evidence="5" id="KW-1185">Reference proteome</keyword>
<dbReference type="SFLD" id="SFLDG01133">
    <property type="entry name" value="C1.5.4:_Enolase-phosphatase_Li"/>
    <property type="match status" value="1"/>
</dbReference>
<dbReference type="PANTHER" id="PTHR20371">
    <property type="entry name" value="ENOLASE-PHOSPHATASE E1"/>
    <property type="match status" value="1"/>
</dbReference>
<organism evidence="4 5">
    <name type="scientific">Cladosporium halotolerans</name>
    <dbReference type="NCBI Taxonomy" id="1052096"/>
    <lineage>
        <taxon>Eukaryota</taxon>
        <taxon>Fungi</taxon>
        <taxon>Dikarya</taxon>
        <taxon>Ascomycota</taxon>
        <taxon>Pezizomycotina</taxon>
        <taxon>Dothideomycetes</taxon>
        <taxon>Dothideomycetidae</taxon>
        <taxon>Cladosporiales</taxon>
        <taxon>Cladosporiaceae</taxon>
        <taxon>Cladosporium</taxon>
    </lineage>
</organism>
<protein>
    <recommendedName>
        <fullName evidence="6">Enolase-phosphatase E1</fullName>
    </recommendedName>
</protein>
<keyword evidence="3" id="KW-0486">Methionine biosynthesis</keyword>
<dbReference type="GO" id="GO:0000287">
    <property type="term" value="F:magnesium ion binding"/>
    <property type="evidence" value="ECO:0007669"/>
    <property type="project" value="InterPro"/>
</dbReference>
<proteinExistence type="predicted"/>
<dbReference type="CDD" id="cd01629">
    <property type="entry name" value="HAD_EP"/>
    <property type="match status" value="1"/>
</dbReference>
<evidence type="ECO:0000313" key="4">
    <source>
        <dbReference type="EMBL" id="KAL1583058.1"/>
    </source>
</evidence>